<reference evidence="2" key="1">
    <citation type="submission" date="2022-11" db="UniProtKB">
        <authorList>
            <consortium name="WormBaseParasite"/>
        </authorList>
    </citation>
    <scope>IDENTIFICATION</scope>
</reference>
<accession>A0A915ILP8</accession>
<dbReference type="Proteomes" id="UP000887565">
    <property type="component" value="Unplaced"/>
</dbReference>
<proteinExistence type="predicted"/>
<dbReference type="AlphaFoldDB" id="A0A915ILP8"/>
<keyword evidence="1" id="KW-1185">Reference proteome</keyword>
<evidence type="ECO:0000313" key="2">
    <source>
        <dbReference type="WBParaSite" id="nRc.2.0.1.t15102-RA"/>
    </source>
</evidence>
<name>A0A915ILP8_ROMCU</name>
<protein>
    <submittedName>
        <fullName evidence="2">Uncharacterized protein</fullName>
    </submittedName>
</protein>
<organism evidence="1 2">
    <name type="scientific">Romanomermis culicivorax</name>
    <name type="common">Nematode worm</name>
    <dbReference type="NCBI Taxonomy" id="13658"/>
    <lineage>
        <taxon>Eukaryota</taxon>
        <taxon>Metazoa</taxon>
        <taxon>Ecdysozoa</taxon>
        <taxon>Nematoda</taxon>
        <taxon>Enoplea</taxon>
        <taxon>Dorylaimia</taxon>
        <taxon>Mermithida</taxon>
        <taxon>Mermithoidea</taxon>
        <taxon>Mermithidae</taxon>
        <taxon>Romanomermis</taxon>
    </lineage>
</organism>
<dbReference type="WBParaSite" id="nRc.2.0.1.t15102-RA">
    <property type="protein sequence ID" value="nRc.2.0.1.t15102-RA"/>
    <property type="gene ID" value="nRc.2.0.1.g15102"/>
</dbReference>
<sequence>MVITEAMEQHEITITACFPLEREKNAGQRMAIMRSTSIEKARNSYMMLQMTKLYNKGGIEDFGDIQILM</sequence>
<evidence type="ECO:0000313" key="1">
    <source>
        <dbReference type="Proteomes" id="UP000887565"/>
    </source>
</evidence>